<name>F0WYK6_9STRA</name>
<protein>
    <submittedName>
        <fullName evidence="4">SpoU rRNA Methylase family putative</fullName>
    </submittedName>
</protein>
<dbReference type="PANTHER" id="PTHR12029">
    <property type="entry name" value="RNA METHYLTRANSFERASE"/>
    <property type="match status" value="1"/>
</dbReference>
<proteinExistence type="predicted"/>
<dbReference type="GO" id="GO:0030488">
    <property type="term" value="P:tRNA methylation"/>
    <property type="evidence" value="ECO:0007669"/>
    <property type="project" value="InterPro"/>
</dbReference>
<dbReference type="CDD" id="cd18091">
    <property type="entry name" value="SpoU-like_TRM3-like"/>
    <property type="match status" value="1"/>
</dbReference>
<reference evidence="4" key="1">
    <citation type="journal article" date="2011" name="PLoS Biol.">
        <title>Gene gain and loss during evolution of obligate parasitism in the white rust pathogen of Arabidopsis thaliana.</title>
        <authorList>
            <person name="Kemen E."/>
            <person name="Gardiner A."/>
            <person name="Schultz-Larsen T."/>
            <person name="Kemen A.C."/>
            <person name="Balmuth A.L."/>
            <person name="Robert-Seilaniantz A."/>
            <person name="Bailey K."/>
            <person name="Holub E."/>
            <person name="Studholme D.J."/>
            <person name="Maclean D."/>
            <person name="Jones J.D."/>
        </authorList>
    </citation>
    <scope>NUCLEOTIDE SEQUENCE</scope>
</reference>
<evidence type="ECO:0000313" key="4">
    <source>
        <dbReference type="EMBL" id="CCA26564.1"/>
    </source>
</evidence>
<dbReference type="InterPro" id="IPR001537">
    <property type="entry name" value="SpoU_MeTrfase"/>
</dbReference>
<dbReference type="GO" id="GO:0003723">
    <property type="term" value="F:RNA binding"/>
    <property type="evidence" value="ECO:0007669"/>
    <property type="project" value="InterPro"/>
</dbReference>
<dbReference type="InterPro" id="IPR029026">
    <property type="entry name" value="tRNA_m1G_MTases_N"/>
</dbReference>
<accession>F0WYK6</accession>
<gene>
    <name evidence="4" type="primary">AlNc14C389G11269</name>
    <name evidence="4" type="ORF">ALNC14_127080</name>
</gene>
<dbReference type="PANTHER" id="PTHR12029:SF11">
    <property type="entry name" value="METHYLTRANSFERASE TARBP1-RELATED"/>
    <property type="match status" value="1"/>
</dbReference>
<keyword evidence="1 4" id="KW-0489">Methyltransferase</keyword>
<evidence type="ECO:0000256" key="1">
    <source>
        <dbReference type="ARBA" id="ARBA00022603"/>
    </source>
</evidence>
<dbReference type="Gene3D" id="3.40.1280.10">
    <property type="match status" value="1"/>
</dbReference>
<dbReference type="InterPro" id="IPR045330">
    <property type="entry name" value="TRM3/TARBP1"/>
</dbReference>
<sequence length="1716" mass="196665">MTGIARHLDHLYCQLQHRSPLLNDVNVETLITNYRYVAVGAVSTFSISDISTHLKTFDSILLNLNQVVSDGDDQQLLLHLSVLEECVYQAIKQESTLSVDMDSTEHSQWKSVLLPFLCTSMLPIPDYQKYHSILVNILDLILVDPKLDHSLVSLSFSKLITQAKQRIQEGKKRKDILFRLFSRVLLRLYLFLSAESQSGDLAVQLRHQVLDLASSAIENLSSNLEFLQSIITCVFTMWLQGNKDEVHSVLDFFHLMLTRYEHPRKVECIDIEENLASRESPTESIDEQGAHFRMLLEFVWIVIRHQPTLMRNEKIQDVICYGLRSEESLIRKYSHDVLQIAFTSYIGDVSLDSLEASTDKNLRYWNIFFAASQVIQFQQEQHLIEQVWPQVQDLLYSCLFKKEEEPGSQESWPVSLSFKWLQSLFIRTFEHKNPILRRKLLSNFMETGSTALEPAIQCIRNGEATPGNREPALAMDIDLHLFIMTNVLAATNDPSLYKTNPSKTAYLLGIITNFLAKWLSVFCWQNILSTEHANILRNYVFYVYKAIFASSSKRYSQDALLAMLRVFQSSDIKLVVKNSAHLPALASQLLDKRALETLRFMLEVHVLPSFSAETQRGSLLAVQAALTEGLTQSPDEHSLLHISRILVLFPMADLLGSNDEKHAACYLHLHDWLHSSNADAEWFTEAIVKAVENFVYRYYNESDFTTLQLARLMLFTATRCHDEANITTFSLDKPLFRKWRLLSSMDLGNRRLRFSMLEAWEDEVQEMLRCQGQDQYRTTIKISLDPIRIYQQIDQTSDDDASSIDDPFIGCEWVYNSAMESAEVWLNPAFGVAYNPLLDQYCDTFWLNSVARVGTQMAIYLMEARGSMDEFRLISTLALRFSDTLVDPRAQLYNSETVQVYEIQTIAMEFLATVSTMPQTAEMIPLFHASHPFLQSLCETYVVPKDKGHECYGAKSTIYKSYNHALAAFTIARWQIIHTIVTNSTYLSNQLVHQVTKCCIKAFETMGCRSEMLRQITETLICCSKHFKENGIIDDPSNSILVSVWNTYMECKTRTDALTQSVIYFILNHALYHSGDSESFKTWFSTLYEYGENNRPNVIYHLSTHLCRIWQYDLVVASSSVPMILKLLLYREPKEINRFAEIITETKSATNNQFVRLRVLTWLEQLSDAHEITDNLVLLLLMQYVNNPEWRKPQMIHSDIFGCQVRAWQALCVLSRHITTLSLLQQAEDLFYGTIFCLPALNTVRYYFEVFAMRLIERSNILHALPNSLEKHILPLLFNFNQPPQQLTSLLLILGHFVHVHIGKHSHSAMKDPILVSSSAESGSDAPSPNPIQSMPIIEILISGLLCWLNGSHGHVRVIAQYFLRTLLPHYIALVENGEVQNGGHLLEWHFLTETSRFLSENKECMRMHRRQSHQLENIQPGHRCSVQGLLESTYWHVESNDILPKESQFSWTFQIKESVKDIYAQFQLEYKHLPVHQTPVLSKNQITKHEAPSSDKRKTILIDTSISVVQRKIDVGPNWKPFKFDPLLTATSVNDQRHIPSSGTPGDSIYEKSNRVIMCASLIDKVTNLAGLARTCEIFGAEKLVVSNLNTIKNDATFVSMSSSAHKWIKMEQISRGESLIDAIHHWKEVEKYHIIGLEQTSRSQCCSKYRFPDKAVIILGSEGAGIPVEILRLVDVCVEIPQFGLVRSLNVHVSGAILLWEYTRQRLSVDDVGN</sequence>
<keyword evidence="2" id="KW-0808">Transferase</keyword>
<dbReference type="GO" id="GO:0016423">
    <property type="term" value="F:tRNA (guanine) methyltransferase activity"/>
    <property type="evidence" value="ECO:0007669"/>
    <property type="project" value="InterPro"/>
</dbReference>
<evidence type="ECO:0000259" key="3">
    <source>
        <dbReference type="Pfam" id="PF00588"/>
    </source>
</evidence>
<evidence type="ECO:0000256" key="2">
    <source>
        <dbReference type="ARBA" id="ARBA00022679"/>
    </source>
</evidence>
<feature type="domain" description="tRNA/rRNA methyltransferase SpoU type" evidence="3">
    <location>
        <begin position="1561"/>
        <end position="1702"/>
    </location>
</feature>
<dbReference type="InterPro" id="IPR044748">
    <property type="entry name" value="Trm3/TARBP1_C"/>
</dbReference>
<dbReference type="Pfam" id="PF00588">
    <property type="entry name" value="SpoU_methylase"/>
    <property type="match status" value="1"/>
</dbReference>
<dbReference type="InterPro" id="IPR029028">
    <property type="entry name" value="Alpha/beta_knot_MTases"/>
</dbReference>
<dbReference type="SUPFAM" id="SSF75217">
    <property type="entry name" value="alpha/beta knot"/>
    <property type="match status" value="1"/>
</dbReference>
<organism evidence="4">
    <name type="scientific">Albugo laibachii Nc14</name>
    <dbReference type="NCBI Taxonomy" id="890382"/>
    <lineage>
        <taxon>Eukaryota</taxon>
        <taxon>Sar</taxon>
        <taxon>Stramenopiles</taxon>
        <taxon>Oomycota</taxon>
        <taxon>Peronosporomycetes</taxon>
        <taxon>Albuginales</taxon>
        <taxon>Albuginaceae</taxon>
        <taxon>Albugo</taxon>
    </lineage>
</organism>
<dbReference type="HOGENOM" id="CLU_002618_0_0_1"/>
<reference evidence="4" key="2">
    <citation type="submission" date="2011-02" db="EMBL/GenBank/DDBJ databases">
        <authorList>
            <person name="MacLean D."/>
        </authorList>
    </citation>
    <scope>NUCLEOTIDE SEQUENCE</scope>
</reference>
<dbReference type="EMBL" id="FR824432">
    <property type="protein sequence ID" value="CCA26564.1"/>
    <property type="molecule type" value="Genomic_DNA"/>
</dbReference>